<dbReference type="InterPro" id="IPR009875">
    <property type="entry name" value="PilZ_domain"/>
</dbReference>
<dbReference type="PATRIC" id="fig|1293439.3.peg.174"/>
<dbReference type="GO" id="GO:0035438">
    <property type="term" value="F:cyclic-di-GMP binding"/>
    <property type="evidence" value="ECO:0007669"/>
    <property type="project" value="InterPro"/>
</dbReference>
<comment type="caution">
    <text evidence="2">The sequence shown here is derived from an EMBL/GenBank/DDBJ whole genome shotgun (WGS) entry which is preliminary data.</text>
</comment>
<proteinExistence type="predicted"/>
<feature type="domain" description="PilZ" evidence="1">
    <location>
        <begin position="115"/>
        <end position="188"/>
    </location>
</feature>
<dbReference type="Proteomes" id="UP000033411">
    <property type="component" value="Unassembled WGS sequence"/>
</dbReference>
<protein>
    <recommendedName>
        <fullName evidence="1">PilZ domain-containing protein</fullName>
    </recommendedName>
</protein>
<dbReference type="STRING" id="1293439.WH87_03095"/>
<reference evidence="2 3" key="1">
    <citation type="submission" date="2015-03" db="EMBL/GenBank/DDBJ databases">
        <authorList>
            <person name="Lepp D."/>
            <person name="Hassan Y.I."/>
            <person name="Li X.-Z."/>
            <person name="Zhou T."/>
        </authorList>
    </citation>
    <scope>NUCLEOTIDE SEQUENCE [LARGE SCALE GENOMIC DNA]</scope>
    <source>
        <strain evidence="2 3">E84</strain>
    </source>
</reference>
<dbReference type="EMBL" id="LANJ01000011">
    <property type="protein sequence ID" value="KKC39234.1"/>
    <property type="molecule type" value="Genomic_DNA"/>
</dbReference>
<evidence type="ECO:0000313" key="3">
    <source>
        <dbReference type="Proteomes" id="UP000033411"/>
    </source>
</evidence>
<evidence type="ECO:0000313" key="2">
    <source>
        <dbReference type="EMBL" id="KKC39234.1"/>
    </source>
</evidence>
<dbReference type="Pfam" id="PF07238">
    <property type="entry name" value="PilZ"/>
    <property type="match status" value="1"/>
</dbReference>
<sequence>MPPPTYIVDYLQFIGQVRGNYTVRDERGAGVQQVCHTRVVTVDTLTIDCAAPGAIGAKWVAYFPEFGLLRGVVSRLAGPRTVELELQLSDATRRRLSGTIRWMVRRGRGLTKDMRRSPRLTPRYPQVDLTVGNEQWDRALLIDISATGAKLTADRAPSLGSVVMVGSIPATVVRSERQAFGVEFAEPLVLKNFEQMRFGKE</sequence>
<gene>
    <name evidence="2" type="ORF">WH87_03095</name>
</gene>
<evidence type="ECO:0000259" key="1">
    <source>
        <dbReference type="Pfam" id="PF07238"/>
    </source>
</evidence>
<accession>A0A0F5QGT5</accession>
<keyword evidence="3" id="KW-1185">Reference proteome</keyword>
<name>A0A0F5QGT5_9HYPH</name>
<organism evidence="2 3">
    <name type="scientific">Devosia epidermidihirudinis</name>
    <dbReference type="NCBI Taxonomy" id="1293439"/>
    <lineage>
        <taxon>Bacteria</taxon>
        <taxon>Pseudomonadati</taxon>
        <taxon>Pseudomonadota</taxon>
        <taxon>Alphaproteobacteria</taxon>
        <taxon>Hyphomicrobiales</taxon>
        <taxon>Devosiaceae</taxon>
        <taxon>Devosia</taxon>
    </lineage>
</organism>
<dbReference type="SUPFAM" id="SSF141371">
    <property type="entry name" value="PilZ domain-like"/>
    <property type="match status" value="1"/>
</dbReference>
<dbReference type="AlphaFoldDB" id="A0A0F5QGT5"/>
<dbReference type="RefSeq" id="WP_046138537.1">
    <property type="nucleotide sequence ID" value="NZ_LANJ01000011.1"/>
</dbReference>